<feature type="domain" description="Alpha-D-phosphohexomutase alpha/beta/alpha" evidence="9">
    <location>
        <begin position="11"/>
        <end position="137"/>
    </location>
</feature>
<keyword evidence="5 7" id="KW-0460">Magnesium</keyword>
<dbReference type="PROSITE" id="PS00710">
    <property type="entry name" value="PGM_PMM"/>
    <property type="match status" value="1"/>
</dbReference>
<dbReference type="InterPro" id="IPR016066">
    <property type="entry name" value="A-D-PHexomutase_CS"/>
</dbReference>
<comment type="similarity">
    <text evidence="2 7">Belongs to the phosphohexose mutase family.</text>
</comment>
<dbReference type="GO" id="GO:0000287">
    <property type="term" value="F:magnesium ion binding"/>
    <property type="evidence" value="ECO:0007669"/>
    <property type="project" value="InterPro"/>
</dbReference>
<dbReference type="KEGG" id="pfer:IRI77_16880"/>
<evidence type="ECO:0000259" key="8">
    <source>
        <dbReference type="Pfam" id="PF00408"/>
    </source>
</evidence>
<dbReference type="NCBIfam" id="TIGR03990">
    <property type="entry name" value="Arch_GlmM"/>
    <property type="match status" value="1"/>
</dbReference>
<dbReference type="PRINTS" id="PR00509">
    <property type="entry name" value="PGMPMM"/>
</dbReference>
<evidence type="ECO:0000256" key="7">
    <source>
        <dbReference type="RuleBase" id="RU004326"/>
    </source>
</evidence>
<dbReference type="SUPFAM" id="SSF55957">
    <property type="entry name" value="Phosphoglucomutase, C-terminal domain"/>
    <property type="match status" value="1"/>
</dbReference>
<dbReference type="SUPFAM" id="SSF53738">
    <property type="entry name" value="Phosphoglucomutase, first 3 domains"/>
    <property type="match status" value="3"/>
</dbReference>
<dbReference type="Gene3D" id="3.40.120.10">
    <property type="entry name" value="Alpha-D-Glucose-1,6-Bisphosphate, subunit A, domain 3"/>
    <property type="match status" value="3"/>
</dbReference>
<evidence type="ECO:0000259" key="9">
    <source>
        <dbReference type="Pfam" id="PF02878"/>
    </source>
</evidence>
<dbReference type="Proteomes" id="UP000593892">
    <property type="component" value="Chromosome"/>
</dbReference>
<evidence type="ECO:0000259" key="10">
    <source>
        <dbReference type="Pfam" id="PF02879"/>
    </source>
</evidence>
<dbReference type="Pfam" id="PF02879">
    <property type="entry name" value="PGM_PMM_II"/>
    <property type="match status" value="1"/>
</dbReference>
<dbReference type="InterPro" id="IPR036900">
    <property type="entry name" value="A-D-PHexomutase_C_sf"/>
</dbReference>
<dbReference type="InterPro" id="IPR005841">
    <property type="entry name" value="Alpha-D-phosphohexomutase_SF"/>
</dbReference>
<dbReference type="PANTHER" id="PTHR43771:SF1">
    <property type="entry name" value="PHOSPHOMANNOMUTASE"/>
    <property type="match status" value="1"/>
</dbReference>
<feature type="domain" description="Alpha-D-phosphohexomutase C-terminal" evidence="8">
    <location>
        <begin position="402"/>
        <end position="442"/>
    </location>
</feature>
<evidence type="ECO:0000256" key="5">
    <source>
        <dbReference type="ARBA" id="ARBA00022842"/>
    </source>
</evidence>
<evidence type="ECO:0000256" key="2">
    <source>
        <dbReference type="ARBA" id="ARBA00010231"/>
    </source>
</evidence>
<keyword evidence="6 12" id="KW-0413">Isomerase</keyword>
<accession>A0A7S7SP23</accession>
<sequence>MSRVHQLKISVSGIRGVIGDFLTPNLACAFAQAFGTYVGPGPVVVGRDTRSSGEMLEHAVTCGLLAAGCEVVKVGIAPTPTIQVYVSEIRARGGIAITASHNPPEYNALKLFNREGLFFNHYERTELLDLYHQSEFRQATNNEIRRVVTDYDSPPQRHFKRVLAHVDAERIRKRNFRVALDGVNGAGSVMSTHFLSEVLGCELHAISVDPTQPFPREAEPKPEVLDDLRSLIRETKAEAAFAQDPDGDRLAVGDETGHILDNDDVLALAVDCALHRRKGPVVVNLTTSSVIDDVAARHGCPVFRAPVGEANVVERMRLAGAVIGGEGSNGGIIFPAVQYCRDSYMGMAFLLDRMAETGQTMSELAAGLPRYYRRMGKMAYEHGRLGSMMQALESLFPGARIDRNDGLKLMFADGWIHVRSSNTEPILRLAAEARTEDRLEELYSRALSVS</sequence>
<dbReference type="Pfam" id="PF02880">
    <property type="entry name" value="PGM_PMM_III"/>
    <property type="match status" value="1"/>
</dbReference>
<dbReference type="Gene3D" id="3.30.310.50">
    <property type="entry name" value="Alpha-D-phosphohexomutase, C-terminal domain"/>
    <property type="match status" value="1"/>
</dbReference>
<evidence type="ECO:0000259" key="11">
    <source>
        <dbReference type="Pfam" id="PF02880"/>
    </source>
</evidence>
<comment type="cofactor">
    <cofactor evidence="1">
        <name>Mg(2+)</name>
        <dbReference type="ChEBI" id="CHEBI:18420"/>
    </cofactor>
</comment>
<dbReference type="InterPro" id="IPR005843">
    <property type="entry name" value="A-D-PHexomutase_C"/>
</dbReference>
<evidence type="ECO:0000313" key="12">
    <source>
        <dbReference type="EMBL" id="QOY91553.1"/>
    </source>
</evidence>
<evidence type="ECO:0000256" key="4">
    <source>
        <dbReference type="ARBA" id="ARBA00022723"/>
    </source>
</evidence>
<evidence type="ECO:0000256" key="1">
    <source>
        <dbReference type="ARBA" id="ARBA00001946"/>
    </source>
</evidence>
<dbReference type="InterPro" id="IPR005845">
    <property type="entry name" value="A-D-PHexomutase_a/b/a-II"/>
</dbReference>
<evidence type="ECO:0000313" key="13">
    <source>
        <dbReference type="Proteomes" id="UP000593892"/>
    </source>
</evidence>
<feature type="domain" description="Alpha-D-phosphohexomutase alpha/beta/alpha" evidence="10">
    <location>
        <begin position="157"/>
        <end position="257"/>
    </location>
</feature>
<proteinExistence type="inferred from homology"/>
<reference evidence="12 13" key="1">
    <citation type="submission" date="2020-10" db="EMBL/GenBank/DDBJ databases">
        <title>Complete genome sequence of Paludibaculum fermentans P105T, a facultatively anaerobic acidobacterium capable of dissimilatory Fe(III) reduction.</title>
        <authorList>
            <person name="Dedysh S.N."/>
            <person name="Beletsky A.V."/>
            <person name="Kulichevskaya I.S."/>
            <person name="Mardanov A.V."/>
            <person name="Ravin N.V."/>
        </authorList>
    </citation>
    <scope>NUCLEOTIDE SEQUENCE [LARGE SCALE GENOMIC DNA]</scope>
    <source>
        <strain evidence="12 13">P105</strain>
    </source>
</reference>
<dbReference type="EC" id="5.4.2.10" evidence="12"/>
<dbReference type="InterPro" id="IPR005844">
    <property type="entry name" value="A-D-PHexomutase_a/b/a-I"/>
</dbReference>
<dbReference type="GO" id="GO:0005975">
    <property type="term" value="P:carbohydrate metabolic process"/>
    <property type="evidence" value="ECO:0007669"/>
    <property type="project" value="InterPro"/>
</dbReference>
<dbReference type="Pfam" id="PF02878">
    <property type="entry name" value="PGM_PMM_I"/>
    <property type="match status" value="1"/>
</dbReference>
<evidence type="ECO:0000256" key="6">
    <source>
        <dbReference type="ARBA" id="ARBA00023235"/>
    </source>
</evidence>
<keyword evidence="13" id="KW-1185">Reference proteome</keyword>
<dbReference type="GO" id="GO:0008966">
    <property type="term" value="F:phosphoglucosamine mutase activity"/>
    <property type="evidence" value="ECO:0007669"/>
    <property type="project" value="UniProtKB-EC"/>
</dbReference>
<dbReference type="AlphaFoldDB" id="A0A7S7SP23"/>
<evidence type="ECO:0000256" key="3">
    <source>
        <dbReference type="ARBA" id="ARBA00022553"/>
    </source>
</evidence>
<name>A0A7S7SP23_PALFE</name>
<dbReference type="RefSeq" id="WP_194453207.1">
    <property type="nucleotide sequence ID" value="NZ_CP063849.1"/>
</dbReference>
<dbReference type="InterPro" id="IPR016055">
    <property type="entry name" value="A-D-PHexomutase_a/b/a-I/II/III"/>
</dbReference>
<dbReference type="Pfam" id="PF00408">
    <property type="entry name" value="PGM_PMM_IV"/>
    <property type="match status" value="1"/>
</dbReference>
<organism evidence="12 13">
    <name type="scientific">Paludibaculum fermentans</name>
    <dbReference type="NCBI Taxonomy" id="1473598"/>
    <lineage>
        <taxon>Bacteria</taxon>
        <taxon>Pseudomonadati</taxon>
        <taxon>Acidobacteriota</taxon>
        <taxon>Terriglobia</taxon>
        <taxon>Bryobacterales</taxon>
        <taxon>Bryobacteraceae</taxon>
        <taxon>Paludibaculum</taxon>
    </lineage>
</organism>
<keyword evidence="4 7" id="KW-0479">Metal-binding</keyword>
<feature type="domain" description="Alpha-D-phosphohexomutase alpha/beta/alpha" evidence="11">
    <location>
        <begin position="262"/>
        <end position="369"/>
    </location>
</feature>
<dbReference type="InterPro" id="IPR005846">
    <property type="entry name" value="A-D-PHexomutase_a/b/a-III"/>
</dbReference>
<dbReference type="EMBL" id="CP063849">
    <property type="protein sequence ID" value="QOY91553.1"/>
    <property type="molecule type" value="Genomic_DNA"/>
</dbReference>
<dbReference type="InterPro" id="IPR024086">
    <property type="entry name" value="GlmM_arc-type"/>
</dbReference>
<gene>
    <name evidence="12" type="primary">glmM</name>
    <name evidence="12" type="ORF">IRI77_16880</name>
</gene>
<dbReference type="PANTHER" id="PTHR43771">
    <property type="entry name" value="PHOSPHOMANNOMUTASE"/>
    <property type="match status" value="1"/>
</dbReference>
<keyword evidence="3" id="KW-0597">Phosphoprotein</keyword>
<protein>
    <submittedName>
        <fullName evidence="12">Phosphoglucosamine mutase</fullName>
        <ecNumber evidence="12">5.4.2.10</ecNumber>
    </submittedName>
</protein>